<dbReference type="RefSeq" id="WP_188655341.1">
    <property type="nucleotide sequence ID" value="NZ_BMIN01000016.1"/>
</dbReference>
<name>A0ABQ1QCY1_9BACI</name>
<sequence>MNNLIQNRGADLLPDQVEIVNNYLADLFVVRGKLDIFKMGDDEQQLPYEELKDYVSDEMELLTDRLKRNGNDPVGSSEGVFQRSAIEVNESFLWEDLNTLATELRDNDLYLLNDAIEVYENYSERLRTLEV</sequence>
<dbReference type="Proteomes" id="UP000642571">
    <property type="component" value="Unassembled WGS sequence"/>
</dbReference>
<comment type="caution">
    <text evidence="1">The sequence shown here is derived from an EMBL/GenBank/DDBJ whole genome shotgun (WGS) entry which is preliminary data.</text>
</comment>
<proteinExistence type="predicted"/>
<protein>
    <submittedName>
        <fullName evidence="1">Uncharacterized protein</fullName>
    </submittedName>
</protein>
<dbReference type="EMBL" id="BMIN01000016">
    <property type="protein sequence ID" value="GGD21522.1"/>
    <property type="molecule type" value="Genomic_DNA"/>
</dbReference>
<keyword evidence="2" id="KW-1185">Reference proteome</keyword>
<evidence type="ECO:0000313" key="2">
    <source>
        <dbReference type="Proteomes" id="UP000642571"/>
    </source>
</evidence>
<organism evidence="1 2">
    <name type="scientific">Pontibacillus salipaludis</name>
    <dbReference type="NCBI Taxonomy" id="1697394"/>
    <lineage>
        <taxon>Bacteria</taxon>
        <taxon>Bacillati</taxon>
        <taxon>Bacillota</taxon>
        <taxon>Bacilli</taxon>
        <taxon>Bacillales</taxon>
        <taxon>Bacillaceae</taxon>
        <taxon>Pontibacillus</taxon>
    </lineage>
</organism>
<reference evidence="2" key="1">
    <citation type="journal article" date="2019" name="Int. J. Syst. Evol. Microbiol.">
        <title>The Global Catalogue of Microorganisms (GCM) 10K type strain sequencing project: providing services to taxonomists for standard genome sequencing and annotation.</title>
        <authorList>
            <consortium name="The Broad Institute Genomics Platform"/>
            <consortium name="The Broad Institute Genome Sequencing Center for Infectious Disease"/>
            <person name="Wu L."/>
            <person name="Ma J."/>
        </authorList>
    </citation>
    <scope>NUCLEOTIDE SEQUENCE [LARGE SCALE GENOMIC DNA]</scope>
    <source>
        <strain evidence="2">CGMCC 1.15353</strain>
    </source>
</reference>
<accession>A0ABQ1QCY1</accession>
<gene>
    <name evidence="1" type="ORF">GCM10011389_31480</name>
</gene>
<evidence type="ECO:0000313" key="1">
    <source>
        <dbReference type="EMBL" id="GGD21522.1"/>
    </source>
</evidence>